<dbReference type="SMART" id="SM00421">
    <property type="entry name" value="HTH_LUXR"/>
    <property type="match status" value="1"/>
</dbReference>
<name>A0A7W2HKE3_9ACTN</name>
<dbReference type="SUPFAM" id="SSF52540">
    <property type="entry name" value="P-loop containing nucleoside triphosphate hydrolases"/>
    <property type="match status" value="1"/>
</dbReference>
<evidence type="ECO:0000259" key="3">
    <source>
        <dbReference type="PROSITE" id="PS50043"/>
    </source>
</evidence>
<evidence type="ECO:0000256" key="1">
    <source>
        <dbReference type="ARBA" id="ARBA00022741"/>
    </source>
</evidence>
<feature type="domain" description="HTH luxR-type" evidence="3">
    <location>
        <begin position="878"/>
        <end position="943"/>
    </location>
</feature>
<dbReference type="PRINTS" id="PR00038">
    <property type="entry name" value="HTHLUXR"/>
</dbReference>
<keyword evidence="2" id="KW-0067">ATP-binding</keyword>
<dbReference type="PROSITE" id="PS00622">
    <property type="entry name" value="HTH_LUXR_1"/>
    <property type="match status" value="1"/>
</dbReference>
<dbReference type="Pfam" id="PF13191">
    <property type="entry name" value="AAA_16"/>
    <property type="match status" value="1"/>
</dbReference>
<reference evidence="4 5" key="1">
    <citation type="submission" date="2020-07" db="EMBL/GenBank/DDBJ databases">
        <title>Streptomyces isolated from Indian soil.</title>
        <authorList>
            <person name="Mandal S."/>
            <person name="Maiti P.K."/>
        </authorList>
    </citation>
    <scope>NUCLEOTIDE SEQUENCE [LARGE SCALE GENOMIC DNA]</scope>
    <source>
        <strain evidence="4 5">PSKA54</strain>
    </source>
</reference>
<dbReference type="GO" id="GO:0006355">
    <property type="term" value="P:regulation of DNA-templated transcription"/>
    <property type="evidence" value="ECO:0007669"/>
    <property type="project" value="InterPro"/>
</dbReference>
<dbReference type="CDD" id="cd06170">
    <property type="entry name" value="LuxR_C_like"/>
    <property type="match status" value="1"/>
</dbReference>
<dbReference type="PANTHER" id="PTHR16305">
    <property type="entry name" value="TESTICULAR SOLUBLE ADENYLYL CYCLASE"/>
    <property type="match status" value="1"/>
</dbReference>
<proteinExistence type="predicted"/>
<dbReference type="PROSITE" id="PS50043">
    <property type="entry name" value="HTH_LUXR_2"/>
    <property type="match status" value="1"/>
</dbReference>
<evidence type="ECO:0000313" key="5">
    <source>
        <dbReference type="Proteomes" id="UP000586976"/>
    </source>
</evidence>
<dbReference type="InterPro" id="IPR000792">
    <property type="entry name" value="Tscrpt_reg_LuxR_C"/>
</dbReference>
<sequence>MWATKRASRCLLGGSQCVRRAERLVTPVGVLGRSWECKQLDELVDAVRGGESRALVLRGEPGVGKTTLLEYLVERARGFRIVRITGIQSELELAFAGLHQLCRPMMNRLPDLPAVQRDAVNGAFGLGSERAPDGHLVALGVLSLLSAVARDQPLLCIVDDAQWLDRASMQALAFAGRRLLAESVAIVFATRALDDALPGTADTAGLPDVLIEGLPDHDARALLCSVLPGLWDERVLGRIVAETRGIPLALLELPKTSTLVDLAGGYGLPSARPVADRIQAAFLERIAGLPPEARRFLLAAAADPTGEPALLWLVAEQLGIGIDASAPAAAAGLLTIDDRVRFAHPMVRSAVYWAASAEERRSTHRALARVMDPAADPDRRAWHAAHGASGPDEVVAAELERSAERARTRGGGAAEAAFMARAVELTLEPARRQMRALAAARAAYEAGSLDIALKLLSIVEAGPLDERRRGAVDLMRARIAFTTNRGSDAPDLLLKAASQLASHDMALAREAYLEVIGAAFFAGPRAYSTGQYEAARAARCTPTPPAPRPTDLLLDGMAVRITEGHPAAVPSLRAALRAFRDPSLSPEEGLRWLWLICVTAVGLWEKETLSHLAARHLRLAREAGQVAALPLALTMRCLVHVLDGELPEAASLAAEVQTISDAVGTAAPLYAALFVAAWRGREAECVDLSKRANEGAARRGEGVGPVVSGWANAVLYNSLGRYEEAAEAANTASGEHLQLEMGIPIWSLVEYIEASARGGAPGRALVALHRLIEVTQPSGTDWALGIEARSRALLSEETEAESHYLKAIDRLGRTSIRGELARAHLLYGEWLRRKRRRQAAREQLRIAHELFVGMGMEGFAQRAARELAATGENIRKHTDNNRNELTAQESQIARLVREGLTNPEIGTQLFISPRTVEWHVRNIFVKLGVTSRRELRVQAATRS</sequence>
<dbReference type="InterPro" id="IPR016032">
    <property type="entry name" value="Sig_transdc_resp-reg_C-effctor"/>
</dbReference>
<dbReference type="GO" id="GO:0005737">
    <property type="term" value="C:cytoplasm"/>
    <property type="evidence" value="ECO:0007669"/>
    <property type="project" value="TreeGrafter"/>
</dbReference>
<dbReference type="InterPro" id="IPR027417">
    <property type="entry name" value="P-loop_NTPase"/>
</dbReference>
<dbReference type="PANTHER" id="PTHR16305:SF35">
    <property type="entry name" value="TRANSCRIPTIONAL ACTIVATOR DOMAIN"/>
    <property type="match status" value="1"/>
</dbReference>
<evidence type="ECO:0000313" key="4">
    <source>
        <dbReference type="EMBL" id="MBA4867043.1"/>
    </source>
</evidence>
<keyword evidence="5" id="KW-1185">Reference proteome</keyword>
<dbReference type="GO" id="GO:0004016">
    <property type="term" value="F:adenylate cyclase activity"/>
    <property type="evidence" value="ECO:0007669"/>
    <property type="project" value="TreeGrafter"/>
</dbReference>
<comment type="caution">
    <text evidence="4">The sequence shown here is derived from an EMBL/GenBank/DDBJ whole genome shotgun (WGS) entry which is preliminary data.</text>
</comment>
<organism evidence="4 5">
    <name type="scientific">Streptomyces himalayensis subsp. aureolus</name>
    <dbReference type="NCBI Taxonomy" id="2758039"/>
    <lineage>
        <taxon>Bacteria</taxon>
        <taxon>Bacillati</taxon>
        <taxon>Actinomycetota</taxon>
        <taxon>Actinomycetes</taxon>
        <taxon>Kitasatosporales</taxon>
        <taxon>Streptomycetaceae</taxon>
        <taxon>Streptomyces</taxon>
        <taxon>Streptomyces himalayensis</taxon>
    </lineage>
</organism>
<dbReference type="GO" id="GO:0005524">
    <property type="term" value="F:ATP binding"/>
    <property type="evidence" value="ECO:0007669"/>
    <property type="project" value="UniProtKB-KW"/>
</dbReference>
<accession>A0A7W2HKE3</accession>
<dbReference type="Proteomes" id="UP000586976">
    <property type="component" value="Unassembled WGS sequence"/>
</dbReference>
<dbReference type="InterPro" id="IPR036388">
    <property type="entry name" value="WH-like_DNA-bd_sf"/>
</dbReference>
<keyword evidence="1" id="KW-0547">Nucleotide-binding</keyword>
<evidence type="ECO:0000256" key="2">
    <source>
        <dbReference type="ARBA" id="ARBA00022840"/>
    </source>
</evidence>
<dbReference type="SUPFAM" id="SSF46894">
    <property type="entry name" value="C-terminal effector domain of the bipartite response regulators"/>
    <property type="match status" value="1"/>
</dbReference>
<dbReference type="EMBL" id="JACEQY010000087">
    <property type="protein sequence ID" value="MBA4867043.1"/>
    <property type="molecule type" value="Genomic_DNA"/>
</dbReference>
<protein>
    <submittedName>
        <fullName evidence="4">AAA family ATPase</fullName>
    </submittedName>
</protein>
<dbReference type="Gene3D" id="1.10.10.10">
    <property type="entry name" value="Winged helix-like DNA-binding domain superfamily/Winged helix DNA-binding domain"/>
    <property type="match status" value="1"/>
</dbReference>
<gene>
    <name evidence="4" type="ORF">H1V43_38295</name>
</gene>
<dbReference type="AlphaFoldDB" id="A0A7W2HKE3"/>
<dbReference type="Gene3D" id="3.40.50.300">
    <property type="entry name" value="P-loop containing nucleotide triphosphate hydrolases"/>
    <property type="match status" value="1"/>
</dbReference>
<dbReference type="InterPro" id="IPR041664">
    <property type="entry name" value="AAA_16"/>
</dbReference>
<dbReference type="Pfam" id="PF00196">
    <property type="entry name" value="GerE"/>
    <property type="match status" value="1"/>
</dbReference>
<dbReference type="GO" id="GO:0003677">
    <property type="term" value="F:DNA binding"/>
    <property type="evidence" value="ECO:0007669"/>
    <property type="project" value="InterPro"/>
</dbReference>